<dbReference type="PROSITE" id="PS50084">
    <property type="entry name" value="KH_TYPE_1"/>
    <property type="match status" value="1"/>
</dbReference>
<gene>
    <name evidence="5" type="ORF">OLEA9_A037491</name>
</gene>
<feature type="non-terminal residue" evidence="5">
    <location>
        <position position="1"/>
    </location>
</feature>
<dbReference type="AlphaFoldDB" id="A0A8S0R8J1"/>
<reference evidence="5 6" key="1">
    <citation type="submission" date="2019-12" db="EMBL/GenBank/DDBJ databases">
        <authorList>
            <person name="Alioto T."/>
            <person name="Alioto T."/>
            <person name="Gomez Garrido J."/>
        </authorList>
    </citation>
    <scope>NUCLEOTIDE SEQUENCE [LARGE SCALE GENOMIC DNA]</scope>
</reference>
<proteinExistence type="predicted"/>
<dbReference type="InterPro" id="IPR004087">
    <property type="entry name" value="KH_dom"/>
</dbReference>
<keyword evidence="2" id="KW-0694">RNA-binding</keyword>
<keyword evidence="6" id="KW-1185">Reference proteome</keyword>
<accession>A0A8S0R8J1</accession>
<dbReference type="InterPro" id="IPR004088">
    <property type="entry name" value="KH_dom_type_1"/>
</dbReference>
<evidence type="ECO:0000256" key="1">
    <source>
        <dbReference type="ARBA" id="ARBA00022737"/>
    </source>
</evidence>
<evidence type="ECO:0000313" key="5">
    <source>
        <dbReference type="EMBL" id="CAA2975076.1"/>
    </source>
</evidence>
<comment type="caution">
    <text evidence="5">The sequence shown here is derived from an EMBL/GenBank/DDBJ whole genome shotgun (WGS) entry which is preliminary data.</text>
</comment>
<name>A0A8S0R8J1_OLEEU</name>
<dbReference type="PANTHER" id="PTHR10288">
    <property type="entry name" value="KH DOMAIN CONTAINING RNA BINDING PROTEIN"/>
    <property type="match status" value="1"/>
</dbReference>
<dbReference type="Gene3D" id="3.30.310.210">
    <property type="match status" value="1"/>
</dbReference>
<dbReference type="OrthoDB" id="442947at2759"/>
<dbReference type="Proteomes" id="UP000594638">
    <property type="component" value="Unassembled WGS sequence"/>
</dbReference>
<dbReference type="InterPro" id="IPR036612">
    <property type="entry name" value="KH_dom_type_1_sf"/>
</dbReference>
<dbReference type="CDD" id="cd22459">
    <property type="entry name" value="KH-I_PEPPER_rpt1_like"/>
    <property type="match status" value="1"/>
</dbReference>
<feature type="domain" description="K Homology" evidence="4">
    <location>
        <begin position="27"/>
        <end position="97"/>
    </location>
</feature>
<evidence type="ECO:0000259" key="4">
    <source>
        <dbReference type="SMART" id="SM00322"/>
    </source>
</evidence>
<keyword evidence="1" id="KW-0677">Repeat</keyword>
<feature type="compositionally biased region" description="Basic residues" evidence="3">
    <location>
        <begin position="1"/>
        <end position="11"/>
    </location>
</feature>
<dbReference type="SMART" id="SM00322">
    <property type="entry name" value="KH"/>
    <property type="match status" value="1"/>
</dbReference>
<sequence>FKRKGGPRKGLGHISVEEQSPESSHFSETVYCILCPSKKIGNVIGKGGNIVKALREETQAKSTVSDSVPGSDERVIIIFSPSDKRAKGYNNNKDGEDPTAVKEDDVMKPHCVAQDALLKVRDRIAEEDLGGAGNEDENETVITARLLFRTMRLDVF</sequence>
<feature type="region of interest" description="Disordered" evidence="3">
    <location>
        <begin position="1"/>
        <end position="20"/>
    </location>
</feature>
<protein>
    <submittedName>
        <fullName evidence="5">KH domain-containing At4g18375-like</fullName>
    </submittedName>
</protein>
<evidence type="ECO:0000256" key="3">
    <source>
        <dbReference type="SAM" id="MobiDB-lite"/>
    </source>
</evidence>
<dbReference type="GO" id="GO:0003723">
    <property type="term" value="F:RNA binding"/>
    <property type="evidence" value="ECO:0007669"/>
    <property type="project" value="UniProtKB-UniRule"/>
</dbReference>
<dbReference type="Pfam" id="PF00013">
    <property type="entry name" value="KH_1"/>
    <property type="match status" value="1"/>
</dbReference>
<dbReference type="SUPFAM" id="SSF54791">
    <property type="entry name" value="Eukaryotic type KH-domain (KH-domain type I)"/>
    <property type="match status" value="1"/>
</dbReference>
<dbReference type="EMBL" id="CACTIH010002225">
    <property type="protein sequence ID" value="CAA2975076.1"/>
    <property type="molecule type" value="Genomic_DNA"/>
</dbReference>
<evidence type="ECO:0000313" key="6">
    <source>
        <dbReference type="Proteomes" id="UP000594638"/>
    </source>
</evidence>
<dbReference type="Gramene" id="OE9A037491T1">
    <property type="protein sequence ID" value="OE9A037491C1"/>
    <property type="gene ID" value="OE9A037491"/>
</dbReference>
<organism evidence="5 6">
    <name type="scientific">Olea europaea subsp. europaea</name>
    <dbReference type="NCBI Taxonomy" id="158383"/>
    <lineage>
        <taxon>Eukaryota</taxon>
        <taxon>Viridiplantae</taxon>
        <taxon>Streptophyta</taxon>
        <taxon>Embryophyta</taxon>
        <taxon>Tracheophyta</taxon>
        <taxon>Spermatophyta</taxon>
        <taxon>Magnoliopsida</taxon>
        <taxon>eudicotyledons</taxon>
        <taxon>Gunneridae</taxon>
        <taxon>Pentapetalae</taxon>
        <taxon>asterids</taxon>
        <taxon>lamiids</taxon>
        <taxon>Lamiales</taxon>
        <taxon>Oleaceae</taxon>
        <taxon>Oleeae</taxon>
        <taxon>Olea</taxon>
    </lineage>
</organism>
<evidence type="ECO:0000256" key="2">
    <source>
        <dbReference type="PROSITE-ProRule" id="PRU00117"/>
    </source>
</evidence>